<feature type="non-terminal residue" evidence="2">
    <location>
        <position position="55"/>
    </location>
</feature>
<evidence type="ECO:0000259" key="1">
    <source>
        <dbReference type="PROSITE" id="PS50835"/>
    </source>
</evidence>
<proteinExistence type="predicted"/>
<organism evidence="2 3">
    <name type="scientific">Cirrhinus mrigala</name>
    <name type="common">Mrigala</name>
    <dbReference type="NCBI Taxonomy" id="683832"/>
    <lineage>
        <taxon>Eukaryota</taxon>
        <taxon>Metazoa</taxon>
        <taxon>Chordata</taxon>
        <taxon>Craniata</taxon>
        <taxon>Vertebrata</taxon>
        <taxon>Euteleostomi</taxon>
        <taxon>Actinopterygii</taxon>
        <taxon>Neopterygii</taxon>
        <taxon>Teleostei</taxon>
        <taxon>Ostariophysi</taxon>
        <taxon>Cypriniformes</taxon>
        <taxon>Cyprinidae</taxon>
        <taxon>Labeoninae</taxon>
        <taxon>Labeonini</taxon>
        <taxon>Cirrhinus</taxon>
    </lineage>
</organism>
<name>A0ABD0QZ56_CIRMR</name>
<dbReference type="Gene3D" id="2.60.40.10">
    <property type="entry name" value="Immunoglobulins"/>
    <property type="match status" value="1"/>
</dbReference>
<dbReference type="InterPro" id="IPR007110">
    <property type="entry name" value="Ig-like_dom"/>
</dbReference>
<feature type="non-terminal residue" evidence="2">
    <location>
        <position position="1"/>
    </location>
</feature>
<dbReference type="Pfam" id="PF07679">
    <property type="entry name" value="I-set"/>
    <property type="match status" value="1"/>
</dbReference>
<reference evidence="2 3" key="1">
    <citation type="submission" date="2024-05" db="EMBL/GenBank/DDBJ databases">
        <title>Genome sequencing and assembly of Indian major carp, Cirrhinus mrigala (Hamilton, 1822).</title>
        <authorList>
            <person name="Mohindra V."/>
            <person name="Chowdhury L.M."/>
            <person name="Lal K."/>
            <person name="Jena J.K."/>
        </authorList>
    </citation>
    <scope>NUCLEOTIDE SEQUENCE [LARGE SCALE GENOMIC DNA]</scope>
    <source>
        <strain evidence="2">CM1030</strain>
        <tissue evidence="2">Blood</tissue>
    </source>
</reference>
<dbReference type="InterPro" id="IPR013783">
    <property type="entry name" value="Ig-like_fold"/>
</dbReference>
<gene>
    <name evidence="2" type="ORF">M9458_014226</name>
</gene>
<dbReference type="AlphaFoldDB" id="A0ABD0QZ56"/>
<dbReference type="Proteomes" id="UP001529510">
    <property type="component" value="Unassembled WGS sequence"/>
</dbReference>
<dbReference type="SUPFAM" id="SSF48726">
    <property type="entry name" value="Immunoglobulin"/>
    <property type="match status" value="1"/>
</dbReference>
<evidence type="ECO:0000313" key="3">
    <source>
        <dbReference type="Proteomes" id="UP001529510"/>
    </source>
</evidence>
<feature type="domain" description="Ig-like" evidence="1">
    <location>
        <begin position="1"/>
        <end position="53"/>
    </location>
</feature>
<accession>A0ABD0QZ56</accession>
<keyword evidence="3" id="KW-1185">Reference proteome</keyword>
<dbReference type="PROSITE" id="PS50835">
    <property type="entry name" value="IG_LIKE"/>
    <property type="match status" value="1"/>
</dbReference>
<comment type="caution">
    <text evidence="2">The sequence shown here is derived from an EMBL/GenBank/DDBJ whole genome shotgun (WGS) entry which is preliminary data.</text>
</comment>
<dbReference type="EMBL" id="JAMKFB020000006">
    <property type="protein sequence ID" value="KAL0191528.1"/>
    <property type="molecule type" value="Genomic_DNA"/>
</dbReference>
<dbReference type="InterPro" id="IPR036179">
    <property type="entry name" value="Ig-like_dom_sf"/>
</dbReference>
<evidence type="ECO:0000313" key="2">
    <source>
        <dbReference type="EMBL" id="KAL0191528.1"/>
    </source>
</evidence>
<sequence>WHRVDGVPFARKVDVRKTSGVMEIPYFQQEDAGTYECVAENTKGRNSVQGKLSFF</sequence>
<protein>
    <recommendedName>
        <fullName evidence="1">Ig-like domain-containing protein</fullName>
    </recommendedName>
</protein>
<dbReference type="InterPro" id="IPR013098">
    <property type="entry name" value="Ig_I-set"/>
</dbReference>